<comment type="similarity">
    <text evidence="2 8">Belongs to the acetyltransferase family. EctA subfamily.</text>
</comment>
<comment type="catalytic activity">
    <reaction evidence="7 8">
        <text>L-2,4-diaminobutanoate + acetyl-CoA = (2S)-4-acetamido-2-aminobutanoate + CoA + H(+)</text>
        <dbReference type="Rhea" id="RHEA:16901"/>
        <dbReference type="ChEBI" id="CHEBI:15378"/>
        <dbReference type="ChEBI" id="CHEBI:57287"/>
        <dbReference type="ChEBI" id="CHEBI:57288"/>
        <dbReference type="ChEBI" id="CHEBI:58761"/>
        <dbReference type="ChEBI" id="CHEBI:58929"/>
        <dbReference type="EC" id="2.3.1.178"/>
    </reaction>
</comment>
<evidence type="ECO:0000256" key="7">
    <source>
        <dbReference type="ARBA" id="ARBA00048924"/>
    </source>
</evidence>
<feature type="domain" description="N-acetyltransferase" evidence="9">
    <location>
        <begin position="1"/>
        <end position="164"/>
    </location>
</feature>
<reference evidence="10 11" key="1">
    <citation type="submission" date="2018-02" db="EMBL/GenBank/DDBJ databases">
        <title>Comparative genomes isolates from brazilian mangrove.</title>
        <authorList>
            <person name="Araujo J.E."/>
            <person name="Taketani R.G."/>
            <person name="Silva M.C.P."/>
            <person name="Loureco M.V."/>
            <person name="Andreote F.D."/>
        </authorList>
    </citation>
    <scope>NUCLEOTIDE SEQUENCE [LARGE SCALE GENOMIC DNA]</scope>
    <source>
        <strain evidence="10 11">NAP PRIS-MGV</strain>
    </source>
</reference>
<keyword evidence="5 8" id="KW-0808">Transferase</keyword>
<dbReference type="OrthoDB" id="2436196at2"/>
<evidence type="ECO:0000256" key="3">
    <source>
        <dbReference type="ARBA" id="ARBA00012355"/>
    </source>
</evidence>
<dbReference type="GO" id="GO:0019491">
    <property type="term" value="P:ectoine biosynthetic process"/>
    <property type="evidence" value="ECO:0007669"/>
    <property type="project" value="UniProtKB-UniPathway"/>
</dbReference>
<evidence type="ECO:0000313" key="10">
    <source>
        <dbReference type="EMBL" id="PQO41730.1"/>
    </source>
</evidence>
<name>A0A2S8GBP7_9BACT</name>
<dbReference type="CDD" id="cd04301">
    <property type="entry name" value="NAT_SF"/>
    <property type="match status" value="1"/>
</dbReference>
<keyword evidence="6 8" id="KW-0012">Acyltransferase</keyword>
<dbReference type="Proteomes" id="UP000239388">
    <property type="component" value="Unassembled WGS sequence"/>
</dbReference>
<dbReference type="EMBL" id="PUIB01000005">
    <property type="protein sequence ID" value="PQO41730.1"/>
    <property type="molecule type" value="Genomic_DNA"/>
</dbReference>
<dbReference type="InterPro" id="IPR000182">
    <property type="entry name" value="GNAT_dom"/>
</dbReference>
<proteinExistence type="inferred from homology"/>
<evidence type="ECO:0000256" key="6">
    <source>
        <dbReference type="ARBA" id="ARBA00023315"/>
    </source>
</evidence>
<dbReference type="Gene3D" id="3.40.630.30">
    <property type="match status" value="1"/>
</dbReference>
<dbReference type="SUPFAM" id="SSF55729">
    <property type="entry name" value="Acyl-CoA N-acyltransferases (Nat)"/>
    <property type="match status" value="1"/>
</dbReference>
<dbReference type="NCBIfam" id="TIGR02406">
    <property type="entry name" value="ectoine_EctA"/>
    <property type="match status" value="1"/>
</dbReference>
<dbReference type="GO" id="GO:0033816">
    <property type="term" value="F:diaminobutyrate acetyltransferase activity"/>
    <property type="evidence" value="ECO:0007669"/>
    <property type="project" value="UniProtKB-EC"/>
</dbReference>
<evidence type="ECO:0000256" key="1">
    <source>
        <dbReference type="ARBA" id="ARBA00004978"/>
    </source>
</evidence>
<dbReference type="InterPro" id="IPR016181">
    <property type="entry name" value="Acyl_CoA_acyltransferase"/>
</dbReference>
<dbReference type="EC" id="2.3.1.178" evidence="3 8"/>
<evidence type="ECO:0000256" key="5">
    <source>
        <dbReference type="ARBA" id="ARBA00022679"/>
    </source>
</evidence>
<sequence>MIFRKPCVEDGAKLREMVGRSQEMDDNSCYLYLLLCHDFADTCVVAESEGTMAGFVTGYVPPQRPTSLFVWQVVVAPEARRQGLAKRMLDALIEQFPGEKLEFVEATITPDNVPSRSLFNALARSLDTEIEYTPYFRADHFGNFAHDPEELCRVGPIGPKREYS</sequence>
<evidence type="ECO:0000313" key="11">
    <source>
        <dbReference type="Proteomes" id="UP000239388"/>
    </source>
</evidence>
<evidence type="ECO:0000256" key="2">
    <source>
        <dbReference type="ARBA" id="ARBA00010712"/>
    </source>
</evidence>
<dbReference type="AlphaFoldDB" id="A0A2S8GBP7"/>
<dbReference type="UniPathway" id="UPA00067">
    <property type="reaction ID" value="UER00122"/>
</dbReference>
<comment type="caution">
    <text evidence="10">The sequence shown here is derived from an EMBL/GenBank/DDBJ whole genome shotgun (WGS) entry which is preliminary data.</text>
</comment>
<dbReference type="InterPro" id="IPR012772">
    <property type="entry name" value="Ectoine_EctA"/>
</dbReference>
<dbReference type="PROSITE" id="PS51186">
    <property type="entry name" value="GNAT"/>
    <property type="match status" value="1"/>
</dbReference>
<organism evidence="10 11">
    <name type="scientific">Blastopirellula marina</name>
    <dbReference type="NCBI Taxonomy" id="124"/>
    <lineage>
        <taxon>Bacteria</taxon>
        <taxon>Pseudomonadati</taxon>
        <taxon>Planctomycetota</taxon>
        <taxon>Planctomycetia</taxon>
        <taxon>Pirellulales</taxon>
        <taxon>Pirellulaceae</taxon>
        <taxon>Blastopirellula</taxon>
    </lineage>
</organism>
<comment type="function">
    <text evidence="8">Catalyzes the acetylation of L-2,4-diaminobutyrate (DABA) to gamma-N-acetyl-alpha,gamma-diaminobutyric acid (ADABA) with acetyl coenzyme A.</text>
</comment>
<dbReference type="Pfam" id="PF00583">
    <property type="entry name" value="Acetyltransf_1"/>
    <property type="match status" value="1"/>
</dbReference>
<evidence type="ECO:0000259" key="9">
    <source>
        <dbReference type="PROSITE" id="PS51186"/>
    </source>
</evidence>
<dbReference type="RefSeq" id="WP_105351524.1">
    <property type="nucleotide sequence ID" value="NZ_PUIB01000005.1"/>
</dbReference>
<protein>
    <recommendedName>
        <fullName evidence="4 8">L-2,4-diaminobutyric acid acetyltransferase</fullName>
        <shortName evidence="8">DABA acetyltransferase</shortName>
        <ecNumber evidence="3 8">2.3.1.178</ecNumber>
    </recommendedName>
</protein>
<evidence type="ECO:0000256" key="4">
    <source>
        <dbReference type="ARBA" id="ARBA00017935"/>
    </source>
</evidence>
<evidence type="ECO:0000256" key="8">
    <source>
        <dbReference type="RuleBase" id="RU365045"/>
    </source>
</evidence>
<accession>A0A2S8GBP7</accession>
<gene>
    <name evidence="8 10" type="primary">ectA</name>
    <name evidence="10" type="ORF">C5Y98_03145</name>
</gene>
<comment type="pathway">
    <text evidence="1 8">Amine and polyamine biosynthesis; ectoine biosynthesis; L-ectoine from L-aspartate 4-semialdehyde: step 2/3.</text>
</comment>